<dbReference type="KEGG" id="mrr:Moror_3679"/>
<evidence type="ECO:0000256" key="1">
    <source>
        <dbReference type="ARBA" id="ARBA00010088"/>
    </source>
</evidence>
<feature type="non-terminal residue" evidence="3">
    <location>
        <position position="1"/>
    </location>
</feature>
<evidence type="ECO:0000313" key="3">
    <source>
        <dbReference type="EMBL" id="ESK82569.1"/>
    </source>
</evidence>
<comment type="similarity">
    <text evidence="1">Belongs to the peptidase S33 family.</text>
</comment>
<dbReference type="GO" id="GO:0097176">
    <property type="term" value="P:epoxide metabolic process"/>
    <property type="evidence" value="ECO:0007669"/>
    <property type="project" value="TreeGrafter"/>
</dbReference>
<dbReference type="Gene3D" id="3.40.50.1820">
    <property type="entry name" value="alpha/beta hydrolase"/>
    <property type="match status" value="1"/>
</dbReference>
<reference evidence="3 4" key="1">
    <citation type="journal article" date="2014" name="BMC Genomics">
        <title>Genome and secretome analysis of the hemibiotrophic fungal pathogen, Moniliophthora roreri, which causes frosty pod rot disease of cacao: mechanisms of the biotrophic and necrotrophic phases.</title>
        <authorList>
            <person name="Meinhardt L.W."/>
            <person name="Costa G.G.L."/>
            <person name="Thomazella D.P.T."/>
            <person name="Teixeira P.J.P.L."/>
            <person name="Carazzolle M.F."/>
            <person name="Schuster S.C."/>
            <person name="Carlson J.E."/>
            <person name="Guiltinan M.J."/>
            <person name="Mieczkowski P."/>
            <person name="Farmer A."/>
            <person name="Ramaraj T."/>
            <person name="Crozier J."/>
            <person name="Davis R.E."/>
            <person name="Shao J."/>
            <person name="Melnick R.L."/>
            <person name="Pereira G.A.G."/>
            <person name="Bailey B.A."/>
        </authorList>
    </citation>
    <scope>NUCLEOTIDE SEQUENCE [LARGE SCALE GENOMIC DNA]</scope>
    <source>
        <strain evidence="3 4">MCA 2997</strain>
    </source>
</reference>
<dbReference type="InterPro" id="IPR029058">
    <property type="entry name" value="AB_hydrolase_fold"/>
</dbReference>
<evidence type="ECO:0000313" key="4">
    <source>
        <dbReference type="Proteomes" id="UP000017559"/>
    </source>
</evidence>
<dbReference type="EMBL" id="AWSO01001869">
    <property type="protein sequence ID" value="ESK82569.1"/>
    <property type="molecule type" value="Genomic_DNA"/>
</dbReference>
<dbReference type="OrthoDB" id="7130006at2759"/>
<dbReference type="PANTHER" id="PTHR21661">
    <property type="entry name" value="EPOXIDE HYDROLASE 1-RELATED"/>
    <property type="match status" value="1"/>
</dbReference>
<gene>
    <name evidence="3" type="ORF">Moror_3679</name>
</gene>
<evidence type="ECO:0000256" key="2">
    <source>
        <dbReference type="ARBA" id="ARBA00022801"/>
    </source>
</evidence>
<keyword evidence="2 3" id="KW-0378">Hydrolase</keyword>
<accession>V2XT06</accession>
<dbReference type="PANTHER" id="PTHR21661:SF35">
    <property type="entry name" value="EPOXIDE HYDROLASE"/>
    <property type="match status" value="1"/>
</dbReference>
<name>V2XT06_MONRO</name>
<dbReference type="Proteomes" id="UP000017559">
    <property type="component" value="Unassembled WGS sequence"/>
</dbReference>
<keyword evidence="4" id="KW-1185">Reference proteome</keyword>
<organism evidence="3 4">
    <name type="scientific">Moniliophthora roreri (strain MCA 2997)</name>
    <name type="common">Cocoa frosty pod rot fungus</name>
    <name type="synonym">Crinipellis roreri</name>
    <dbReference type="NCBI Taxonomy" id="1381753"/>
    <lineage>
        <taxon>Eukaryota</taxon>
        <taxon>Fungi</taxon>
        <taxon>Dikarya</taxon>
        <taxon>Basidiomycota</taxon>
        <taxon>Agaricomycotina</taxon>
        <taxon>Agaricomycetes</taxon>
        <taxon>Agaricomycetidae</taxon>
        <taxon>Agaricales</taxon>
        <taxon>Marasmiineae</taxon>
        <taxon>Marasmiaceae</taxon>
        <taxon>Moniliophthora</taxon>
    </lineage>
</organism>
<dbReference type="AlphaFoldDB" id="V2XT06"/>
<dbReference type="GO" id="GO:0004301">
    <property type="term" value="F:epoxide hydrolase activity"/>
    <property type="evidence" value="ECO:0007669"/>
    <property type="project" value="TreeGrafter"/>
</dbReference>
<proteinExistence type="inferred from homology"/>
<dbReference type="HOGENOM" id="CLU_175211_0_0_1"/>
<protein>
    <submittedName>
        <fullName evidence="3">Epoxide hydrolase</fullName>
    </submittedName>
</protein>
<sequence>RTNYEVAQTGGWTVLPIPSIPLGYSFFPKEGGQGPKSWYTDPNIVFQSRHEHGGHFAAHEKPAELVGDLRKMFGKGGPAYGVVPGKDGYA</sequence>
<comment type="caution">
    <text evidence="3">The sequence shown here is derived from an EMBL/GenBank/DDBJ whole genome shotgun (WGS) entry which is preliminary data.</text>
</comment>